<evidence type="ECO:0000313" key="3">
    <source>
        <dbReference type="Proteomes" id="UP000243629"/>
    </source>
</evidence>
<protein>
    <submittedName>
        <fullName evidence="2">Uncharacterized protein</fullName>
    </submittedName>
</protein>
<dbReference type="EMBL" id="FOUI01000032">
    <property type="protein sequence ID" value="SFM91455.1"/>
    <property type="molecule type" value="Genomic_DNA"/>
</dbReference>
<keyword evidence="1" id="KW-1133">Transmembrane helix</keyword>
<evidence type="ECO:0000313" key="2">
    <source>
        <dbReference type="EMBL" id="SFM91455.1"/>
    </source>
</evidence>
<keyword evidence="1" id="KW-0812">Transmembrane</keyword>
<dbReference type="Proteomes" id="UP000243629">
    <property type="component" value="Unassembled WGS sequence"/>
</dbReference>
<reference evidence="3" key="1">
    <citation type="submission" date="2016-10" db="EMBL/GenBank/DDBJ databases">
        <authorList>
            <person name="Varghese N."/>
            <person name="Submissions S."/>
        </authorList>
    </citation>
    <scope>NUCLEOTIDE SEQUENCE [LARGE SCALE GENOMIC DNA]</scope>
    <source>
        <strain evidence="3">DSM 24213</strain>
    </source>
</reference>
<feature type="transmembrane region" description="Helical" evidence="1">
    <location>
        <begin position="37"/>
        <end position="55"/>
    </location>
</feature>
<keyword evidence="1" id="KW-0472">Membrane</keyword>
<name>A0A1I4URB4_9GAMM</name>
<gene>
    <name evidence="2" type="ORF">SAMN05216217_1325</name>
</gene>
<sequence>MPVFEGGIRRLKFHVLFMLVFLSLLNAFRYIGSMHDFVFVILLHLFFGRSLYQYVVGQNMFLGGVIGADAGIAERRVGAVISLVCFCAVFFY</sequence>
<keyword evidence="3" id="KW-1185">Reference proteome</keyword>
<dbReference type="AlphaFoldDB" id="A0A1I4URB4"/>
<dbReference type="RefSeq" id="WP_143069625.1">
    <property type="nucleotide sequence ID" value="NZ_FOUI01000032.1"/>
</dbReference>
<evidence type="ECO:0000256" key="1">
    <source>
        <dbReference type="SAM" id="Phobius"/>
    </source>
</evidence>
<accession>A0A1I4URB4</accession>
<organism evidence="2 3">
    <name type="scientific">Halopseudomonas yangmingensis</name>
    <dbReference type="NCBI Taxonomy" id="1720063"/>
    <lineage>
        <taxon>Bacteria</taxon>
        <taxon>Pseudomonadati</taxon>
        <taxon>Pseudomonadota</taxon>
        <taxon>Gammaproteobacteria</taxon>
        <taxon>Pseudomonadales</taxon>
        <taxon>Pseudomonadaceae</taxon>
        <taxon>Halopseudomonas</taxon>
    </lineage>
</organism>
<feature type="transmembrane region" description="Helical" evidence="1">
    <location>
        <begin position="12"/>
        <end position="31"/>
    </location>
</feature>
<proteinExistence type="predicted"/>
<dbReference type="STRING" id="1720063.SAMN05216217_1325"/>